<dbReference type="InterPro" id="IPR038377">
    <property type="entry name" value="Na/Glc_symporter_sf"/>
</dbReference>
<feature type="transmembrane region" description="Helical" evidence="4">
    <location>
        <begin position="342"/>
        <end position="360"/>
    </location>
</feature>
<dbReference type="InterPro" id="IPR036291">
    <property type="entry name" value="NAD(P)-bd_dom_sf"/>
</dbReference>
<feature type="transmembrane region" description="Helical" evidence="4">
    <location>
        <begin position="381"/>
        <end position="406"/>
    </location>
</feature>
<evidence type="ECO:0000259" key="5">
    <source>
        <dbReference type="Pfam" id="PF05368"/>
    </source>
</evidence>
<dbReference type="AlphaFoldDB" id="A0A818BW90"/>
<evidence type="ECO:0000256" key="4">
    <source>
        <dbReference type="SAM" id="Phobius"/>
    </source>
</evidence>
<accession>A0A818BW90</accession>
<feature type="domain" description="NmrA-like" evidence="5">
    <location>
        <begin position="4"/>
        <end position="301"/>
    </location>
</feature>
<name>A0A818BW90_9BILA</name>
<reference evidence="6" key="1">
    <citation type="submission" date="2021-02" db="EMBL/GenBank/DDBJ databases">
        <authorList>
            <person name="Nowell W R."/>
        </authorList>
    </citation>
    <scope>NUCLEOTIDE SEQUENCE</scope>
</reference>
<comment type="similarity">
    <text evidence="1">Belongs to the NmrA-type oxidoreductase family.</text>
</comment>
<evidence type="ECO:0000313" key="8">
    <source>
        <dbReference type="Proteomes" id="UP000663865"/>
    </source>
</evidence>
<dbReference type="EMBL" id="CAJOBS010001491">
    <property type="protein sequence ID" value="CAF4735637.1"/>
    <property type="molecule type" value="Genomic_DNA"/>
</dbReference>
<comment type="caution">
    <text evidence="6">The sequence shown here is derived from an EMBL/GenBank/DDBJ whole genome shotgun (WGS) entry which is preliminary data.</text>
</comment>
<dbReference type="Proteomes" id="UP000663865">
    <property type="component" value="Unassembled WGS sequence"/>
</dbReference>
<dbReference type="SUPFAM" id="SSF51735">
    <property type="entry name" value="NAD(P)-binding Rossmann-fold domains"/>
    <property type="match status" value="1"/>
</dbReference>
<keyword evidence="4" id="KW-0812">Transmembrane</keyword>
<evidence type="ECO:0000313" key="7">
    <source>
        <dbReference type="EMBL" id="CAF4735637.1"/>
    </source>
</evidence>
<dbReference type="Gene3D" id="1.20.1730.10">
    <property type="entry name" value="Sodium/glucose cotransporter"/>
    <property type="match status" value="1"/>
</dbReference>
<keyword evidence="4" id="KW-1133">Transmembrane helix</keyword>
<keyword evidence="4" id="KW-0472">Membrane</keyword>
<dbReference type="Proteomes" id="UP000663838">
    <property type="component" value="Unassembled WGS sequence"/>
</dbReference>
<dbReference type="Gene3D" id="3.90.25.10">
    <property type="entry name" value="UDP-galactose 4-epimerase, domain 1"/>
    <property type="match status" value="1"/>
</dbReference>
<dbReference type="PANTHER" id="PTHR42748:SF7">
    <property type="entry name" value="NMRA LIKE REDOX SENSOR 1-RELATED"/>
    <property type="match status" value="1"/>
</dbReference>
<protein>
    <recommendedName>
        <fullName evidence="3">NmrA-like family domain-containing protein 1</fullName>
    </recommendedName>
</protein>
<dbReference type="Gene3D" id="3.40.50.720">
    <property type="entry name" value="NAD(P)-binding Rossmann-like Domain"/>
    <property type="match status" value="1"/>
</dbReference>
<dbReference type="InterPro" id="IPR008030">
    <property type="entry name" value="NmrA-like"/>
</dbReference>
<dbReference type="InterPro" id="IPR051164">
    <property type="entry name" value="NmrA-like_oxidored"/>
</dbReference>
<keyword evidence="2" id="KW-0521">NADP</keyword>
<dbReference type="PANTHER" id="PTHR42748">
    <property type="entry name" value="NITROGEN METABOLITE REPRESSION PROTEIN NMRA FAMILY MEMBER"/>
    <property type="match status" value="1"/>
</dbReference>
<gene>
    <name evidence="6" type="ORF">KIK155_LOCUS10107</name>
    <name evidence="7" type="ORF">TOA249_LOCUS19238</name>
</gene>
<evidence type="ECO:0000256" key="2">
    <source>
        <dbReference type="ARBA" id="ARBA00022857"/>
    </source>
</evidence>
<sequence length="431" mass="48348">MAHKRLVTIVGATGAQGGAVVRSLLATNKYKIRGLTRDATSEKAQAVKRLSDNIEMVSCDIGKPEDVQRAFKDSWAVFAVTDFWAQPHQPEVEIQQGQAMSNAAAKLQVPYFIFSTLEDTMKLSSGKYDVPHFAQKAKIRDYIKENHPTLKTIYVEPGFYMQNWLSSLKPQKSADGTMIFALPVDEKTTLHMVDIEDTGPIITAILNDPEKYVGQDICMCGDAIQFSDVPKIFTKVTGVPASAKTLTEAEYRLGMQSAPKFIQDEFFAMFQWFQEYGYYGKDKDWTTGKKLTTLNTFEQWLKKNGWKGLILVGGFKQAFSIASQGDRIEFDNLSVDPRTRHTVWPILFGNSFNALLTYGFNQMQVQCYMCVKSTRGAQTTIFINIIGVACLVLLSGLIGVIPYVYYSGCDPYTAGYIQSVDQIFPYFIMDA</sequence>
<dbReference type="GO" id="GO:0005634">
    <property type="term" value="C:nucleus"/>
    <property type="evidence" value="ECO:0007669"/>
    <property type="project" value="TreeGrafter"/>
</dbReference>
<evidence type="ECO:0000313" key="6">
    <source>
        <dbReference type="EMBL" id="CAF3422887.1"/>
    </source>
</evidence>
<evidence type="ECO:0000256" key="1">
    <source>
        <dbReference type="ARBA" id="ARBA00006328"/>
    </source>
</evidence>
<proteinExistence type="inferred from homology"/>
<dbReference type="Pfam" id="PF05368">
    <property type="entry name" value="NmrA"/>
    <property type="match status" value="1"/>
</dbReference>
<dbReference type="EMBL" id="CAJNYV010001466">
    <property type="protein sequence ID" value="CAF3422887.1"/>
    <property type="molecule type" value="Genomic_DNA"/>
</dbReference>
<evidence type="ECO:0000256" key="3">
    <source>
        <dbReference type="ARBA" id="ARBA00040296"/>
    </source>
</evidence>
<organism evidence="6 8">
    <name type="scientific">Rotaria socialis</name>
    <dbReference type="NCBI Taxonomy" id="392032"/>
    <lineage>
        <taxon>Eukaryota</taxon>
        <taxon>Metazoa</taxon>
        <taxon>Spiralia</taxon>
        <taxon>Gnathifera</taxon>
        <taxon>Rotifera</taxon>
        <taxon>Eurotatoria</taxon>
        <taxon>Bdelloidea</taxon>
        <taxon>Philodinida</taxon>
        <taxon>Philodinidae</taxon>
        <taxon>Rotaria</taxon>
    </lineage>
</organism>
<dbReference type="CDD" id="cd05251">
    <property type="entry name" value="NmrA_like_SDR_a"/>
    <property type="match status" value="1"/>
</dbReference>